<dbReference type="CDD" id="cd07067">
    <property type="entry name" value="HP_PGM_like"/>
    <property type="match status" value="1"/>
</dbReference>
<dbReference type="Pfam" id="PF00300">
    <property type="entry name" value="His_Phos_1"/>
    <property type="match status" value="1"/>
</dbReference>
<dbReference type="AlphaFoldDB" id="A0A1E3QGL7"/>
<feature type="active site" description="Proton donor/acceptor" evidence="1">
    <location>
        <position position="83"/>
    </location>
</feature>
<dbReference type="InterPro" id="IPR050275">
    <property type="entry name" value="PGM_Phosphatase"/>
</dbReference>
<evidence type="ECO:0000313" key="4">
    <source>
        <dbReference type="Proteomes" id="UP000094385"/>
    </source>
</evidence>
<name>A0A1E3QGL7_LIPST</name>
<dbReference type="InterPro" id="IPR013078">
    <property type="entry name" value="His_Pase_superF_clade-1"/>
</dbReference>
<keyword evidence="4" id="KW-1185">Reference proteome</keyword>
<evidence type="ECO:0000313" key="3">
    <source>
        <dbReference type="EMBL" id="ODQ76127.1"/>
    </source>
</evidence>
<dbReference type="SMART" id="SM00855">
    <property type="entry name" value="PGAM"/>
    <property type="match status" value="1"/>
</dbReference>
<reference evidence="3 4" key="1">
    <citation type="journal article" date="2016" name="Proc. Natl. Acad. Sci. U.S.A.">
        <title>Comparative genomics of biotechnologically important yeasts.</title>
        <authorList>
            <person name="Riley R."/>
            <person name="Haridas S."/>
            <person name="Wolfe K.H."/>
            <person name="Lopes M.R."/>
            <person name="Hittinger C.T."/>
            <person name="Goeker M."/>
            <person name="Salamov A.A."/>
            <person name="Wisecaver J.H."/>
            <person name="Long T.M."/>
            <person name="Calvey C.H."/>
            <person name="Aerts A.L."/>
            <person name="Barry K.W."/>
            <person name="Choi C."/>
            <person name="Clum A."/>
            <person name="Coughlan A.Y."/>
            <person name="Deshpande S."/>
            <person name="Douglass A.P."/>
            <person name="Hanson S.J."/>
            <person name="Klenk H.-P."/>
            <person name="LaButti K.M."/>
            <person name="Lapidus A."/>
            <person name="Lindquist E.A."/>
            <person name="Lipzen A.M."/>
            <person name="Meier-Kolthoff J.P."/>
            <person name="Ohm R.A."/>
            <person name="Otillar R.P."/>
            <person name="Pangilinan J.L."/>
            <person name="Peng Y."/>
            <person name="Rokas A."/>
            <person name="Rosa C.A."/>
            <person name="Scheuner C."/>
            <person name="Sibirny A.A."/>
            <person name="Slot J.C."/>
            <person name="Stielow J.B."/>
            <person name="Sun H."/>
            <person name="Kurtzman C.P."/>
            <person name="Blackwell M."/>
            <person name="Grigoriev I.V."/>
            <person name="Jeffries T.W."/>
        </authorList>
    </citation>
    <scope>NUCLEOTIDE SEQUENCE [LARGE SCALE GENOMIC DNA]</scope>
    <source>
        <strain evidence="3 4">NRRL Y-11557</strain>
    </source>
</reference>
<proteinExistence type="predicted"/>
<gene>
    <name evidence="3" type="ORF">LIPSTDRAFT_123069</name>
</gene>
<dbReference type="PANTHER" id="PTHR48100">
    <property type="entry name" value="BROAD-SPECIFICITY PHOSPHATASE YOR283W-RELATED"/>
    <property type="match status" value="1"/>
</dbReference>
<feature type="active site" description="Tele-phosphohistidine intermediate" evidence="1">
    <location>
        <position position="8"/>
    </location>
</feature>
<accession>A0A1E3QGL7</accession>
<protein>
    <recommendedName>
        <fullName evidence="5">Phosphoglycerate mutase</fullName>
    </recommendedName>
</protein>
<dbReference type="GO" id="GO:0005829">
    <property type="term" value="C:cytosol"/>
    <property type="evidence" value="ECO:0007669"/>
    <property type="project" value="TreeGrafter"/>
</dbReference>
<dbReference type="OrthoDB" id="354304at2759"/>
<dbReference type="STRING" id="675824.A0A1E3QGL7"/>
<sequence length="223" mass="25179">MRIYLVRHAESTDNYRQVYGGSGRDVDLTELGMLQAKELAKVFDGLSVRSVYSSPLLRACRTASAILNRCPSIKLDLSDLIIEKHFGSLEGKSYRINHGEPVGEESYNLVARRVETFYLDILKKQILQMGHRECVVVVSHGVALDCLLRVVFKDFNTQGVYTSGSFLSNAAYHLLEIDAPNEQLISSHLKIDSHLVDIKKKVSKVLIGAKYDRKQTRMDLFCK</sequence>
<dbReference type="GO" id="GO:0016791">
    <property type="term" value="F:phosphatase activity"/>
    <property type="evidence" value="ECO:0007669"/>
    <property type="project" value="TreeGrafter"/>
</dbReference>
<feature type="binding site" evidence="2">
    <location>
        <position position="58"/>
    </location>
    <ligand>
        <name>substrate</name>
    </ligand>
</feature>
<dbReference type="Proteomes" id="UP000094385">
    <property type="component" value="Unassembled WGS sequence"/>
</dbReference>
<evidence type="ECO:0000256" key="2">
    <source>
        <dbReference type="PIRSR" id="PIRSR613078-2"/>
    </source>
</evidence>
<evidence type="ECO:0008006" key="5">
    <source>
        <dbReference type="Google" id="ProtNLM"/>
    </source>
</evidence>
<dbReference type="InterPro" id="IPR029033">
    <property type="entry name" value="His_PPase_superfam"/>
</dbReference>
<evidence type="ECO:0000256" key="1">
    <source>
        <dbReference type="PIRSR" id="PIRSR613078-1"/>
    </source>
</evidence>
<dbReference type="Gene3D" id="3.40.50.1240">
    <property type="entry name" value="Phosphoglycerate mutase-like"/>
    <property type="match status" value="1"/>
</dbReference>
<dbReference type="EMBL" id="KV454289">
    <property type="protein sequence ID" value="ODQ76127.1"/>
    <property type="molecule type" value="Genomic_DNA"/>
</dbReference>
<dbReference type="PANTHER" id="PTHR48100:SF44">
    <property type="entry name" value="PHOSPHATASE C1620.13-RELATED"/>
    <property type="match status" value="1"/>
</dbReference>
<feature type="binding site" evidence="2">
    <location>
        <begin position="7"/>
        <end position="14"/>
    </location>
    <ligand>
        <name>substrate</name>
    </ligand>
</feature>
<organism evidence="3 4">
    <name type="scientific">Lipomyces starkeyi NRRL Y-11557</name>
    <dbReference type="NCBI Taxonomy" id="675824"/>
    <lineage>
        <taxon>Eukaryota</taxon>
        <taxon>Fungi</taxon>
        <taxon>Dikarya</taxon>
        <taxon>Ascomycota</taxon>
        <taxon>Saccharomycotina</taxon>
        <taxon>Lipomycetes</taxon>
        <taxon>Lipomycetales</taxon>
        <taxon>Lipomycetaceae</taxon>
        <taxon>Lipomyces</taxon>
    </lineage>
</organism>
<dbReference type="SUPFAM" id="SSF53254">
    <property type="entry name" value="Phosphoglycerate mutase-like"/>
    <property type="match status" value="1"/>
</dbReference>